<accession>A0A3P3Q805</accession>
<gene>
    <name evidence="1" type="ORF">EHW90_09245</name>
</gene>
<dbReference type="AlphaFoldDB" id="A0A3P3Q805"/>
<dbReference type="Proteomes" id="UP000276982">
    <property type="component" value="Unassembled WGS sequence"/>
</dbReference>
<proteinExistence type="predicted"/>
<keyword evidence="2" id="KW-1185">Reference proteome</keyword>
<dbReference type="EMBL" id="RRCM01000001">
    <property type="protein sequence ID" value="RRJ17148.1"/>
    <property type="molecule type" value="Genomic_DNA"/>
</dbReference>
<protein>
    <submittedName>
        <fullName evidence="1">Uncharacterized protein</fullName>
    </submittedName>
</protein>
<dbReference type="RefSeq" id="WP_124952468.1">
    <property type="nucleotide sequence ID" value="NZ_RRCM01000001.1"/>
</dbReference>
<comment type="caution">
    <text evidence="1">The sequence shown here is derived from an EMBL/GenBank/DDBJ whole genome shotgun (WGS) entry which is preliminary data.</text>
</comment>
<evidence type="ECO:0000313" key="2">
    <source>
        <dbReference type="Proteomes" id="UP000276982"/>
    </source>
</evidence>
<evidence type="ECO:0000313" key="1">
    <source>
        <dbReference type="EMBL" id="RRJ17148.1"/>
    </source>
</evidence>
<name>A0A3P3Q805_9FIRM</name>
<reference evidence="1 2" key="1">
    <citation type="submission" date="2018-11" db="EMBL/GenBank/DDBJ databases">
        <title>Genome sequencing of Lachnoanaerobaculum orale DSM 24553T.</title>
        <authorList>
            <person name="Kook J.-K."/>
            <person name="Park S.-N."/>
            <person name="Lim Y.K."/>
        </authorList>
    </citation>
    <scope>NUCLEOTIDE SEQUENCE [LARGE SCALE GENOMIC DNA]</scope>
    <source>
        <strain evidence="1 2">DSM 24553</strain>
    </source>
</reference>
<organism evidence="1 2">
    <name type="scientific">Lachnoanaerobaculum orale</name>
    <dbReference type="NCBI Taxonomy" id="979627"/>
    <lineage>
        <taxon>Bacteria</taxon>
        <taxon>Bacillati</taxon>
        <taxon>Bacillota</taxon>
        <taxon>Clostridia</taxon>
        <taxon>Lachnospirales</taxon>
        <taxon>Lachnospiraceae</taxon>
        <taxon>Lachnoanaerobaculum</taxon>
    </lineage>
</organism>
<sequence length="139" mass="16385">MNNDLSNSTAEKTVNFLLIDDLQDKNLPVEVLKLFLYEEKEIELDCLNNEIDTINLAFDLGFRLIEIKPSLIRLKGTTSMLDLRKIMNFKEDSLFPFFFVNIYDSIIADQYFKELLIYKKDKFDLITAILKSNNVKFHY</sequence>